<dbReference type="CDD" id="cd00082">
    <property type="entry name" value="HisKA"/>
    <property type="match status" value="1"/>
</dbReference>
<name>A0A5D4GXH7_9HYPH</name>
<dbReference type="PROSITE" id="PS50109">
    <property type="entry name" value="HIS_KIN"/>
    <property type="match status" value="1"/>
</dbReference>
<keyword evidence="9 16" id="KW-0418">Kinase</keyword>
<keyword evidence="4" id="KW-1003">Cell membrane</keyword>
<comment type="subcellular location">
    <subcellularLocation>
        <location evidence="2">Cell membrane</location>
        <topology evidence="2">Multi-pass membrane protein</topology>
    </subcellularLocation>
</comment>
<keyword evidence="8" id="KW-0547">Nucleotide-binding</keyword>
<dbReference type="SMART" id="SM00387">
    <property type="entry name" value="HATPase_c"/>
    <property type="match status" value="1"/>
</dbReference>
<evidence type="ECO:0000256" key="8">
    <source>
        <dbReference type="ARBA" id="ARBA00022741"/>
    </source>
</evidence>
<evidence type="ECO:0000256" key="9">
    <source>
        <dbReference type="ARBA" id="ARBA00022777"/>
    </source>
</evidence>
<evidence type="ECO:0000256" key="4">
    <source>
        <dbReference type="ARBA" id="ARBA00022475"/>
    </source>
</evidence>
<dbReference type="PANTHER" id="PTHR43065:SF46">
    <property type="entry name" value="C4-DICARBOXYLATE TRANSPORT SENSOR PROTEIN DCTB"/>
    <property type="match status" value="1"/>
</dbReference>
<gene>
    <name evidence="16" type="ORF">FY036_08600</name>
</gene>
<keyword evidence="10" id="KW-0067">ATP-binding</keyword>
<evidence type="ECO:0000313" key="16">
    <source>
        <dbReference type="EMBL" id="TYR33108.1"/>
    </source>
</evidence>
<dbReference type="Proteomes" id="UP000323258">
    <property type="component" value="Unassembled WGS sequence"/>
</dbReference>
<dbReference type="Gene3D" id="3.30.565.10">
    <property type="entry name" value="Histidine kinase-like ATPase, C-terminal domain"/>
    <property type="match status" value="1"/>
</dbReference>
<keyword evidence="17" id="KW-1185">Reference proteome</keyword>
<keyword evidence="7 14" id="KW-0812">Transmembrane</keyword>
<dbReference type="Gene3D" id="3.30.450.20">
    <property type="entry name" value="PAS domain"/>
    <property type="match status" value="2"/>
</dbReference>
<evidence type="ECO:0000256" key="5">
    <source>
        <dbReference type="ARBA" id="ARBA00022553"/>
    </source>
</evidence>
<dbReference type="GO" id="GO:0005886">
    <property type="term" value="C:plasma membrane"/>
    <property type="evidence" value="ECO:0007669"/>
    <property type="project" value="UniProtKB-SubCell"/>
</dbReference>
<evidence type="ECO:0000256" key="13">
    <source>
        <dbReference type="SAM" id="Coils"/>
    </source>
</evidence>
<dbReference type="InterPro" id="IPR003594">
    <property type="entry name" value="HATPase_dom"/>
</dbReference>
<dbReference type="InterPro" id="IPR003661">
    <property type="entry name" value="HisK_dim/P_dom"/>
</dbReference>
<dbReference type="InterPro" id="IPR036890">
    <property type="entry name" value="HATPase_C_sf"/>
</dbReference>
<evidence type="ECO:0000256" key="10">
    <source>
        <dbReference type="ARBA" id="ARBA00022840"/>
    </source>
</evidence>
<protein>
    <recommendedName>
        <fullName evidence="3">histidine kinase</fullName>
        <ecNumber evidence="3">2.7.13.3</ecNumber>
    </recommendedName>
</protein>
<organism evidence="16 17">
    <name type="scientific">Neoaquamicrobium microcysteis</name>
    <dbReference type="NCBI Taxonomy" id="2682781"/>
    <lineage>
        <taxon>Bacteria</taxon>
        <taxon>Pseudomonadati</taxon>
        <taxon>Pseudomonadota</taxon>
        <taxon>Alphaproteobacteria</taxon>
        <taxon>Hyphomicrobiales</taxon>
        <taxon>Phyllobacteriaceae</taxon>
        <taxon>Neoaquamicrobium</taxon>
    </lineage>
</organism>
<evidence type="ECO:0000256" key="1">
    <source>
        <dbReference type="ARBA" id="ARBA00000085"/>
    </source>
</evidence>
<feature type="coiled-coil region" evidence="13">
    <location>
        <begin position="341"/>
        <end position="368"/>
    </location>
</feature>
<dbReference type="AlphaFoldDB" id="A0A5D4GXH7"/>
<dbReference type="GO" id="GO:0000155">
    <property type="term" value="F:phosphorelay sensor kinase activity"/>
    <property type="evidence" value="ECO:0007669"/>
    <property type="project" value="InterPro"/>
</dbReference>
<dbReference type="EMBL" id="VSZS01000060">
    <property type="protein sequence ID" value="TYR33108.1"/>
    <property type="molecule type" value="Genomic_DNA"/>
</dbReference>
<dbReference type="InterPro" id="IPR004358">
    <property type="entry name" value="Sig_transdc_His_kin-like_C"/>
</dbReference>
<evidence type="ECO:0000256" key="2">
    <source>
        <dbReference type="ARBA" id="ARBA00004651"/>
    </source>
</evidence>
<dbReference type="Pfam" id="PF02518">
    <property type="entry name" value="HATPase_c"/>
    <property type="match status" value="1"/>
</dbReference>
<feature type="transmembrane region" description="Helical" evidence="14">
    <location>
        <begin position="292"/>
        <end position="314"/>
    </location>
</feature>
<proteinExistence type="predicted"/>
<evidence type="ECO:0000256" key="6">
    <source>
        <dbReference type="ARBA" id="ARBA00022679"/>
    </source>
</evidence>
<accession>A0A5D4GXH7</accession>
<feature type="domain" description="Histidine kinase" evidence="15">
    <location>
        <begin position="377"/>
        <end position="590"/>
    </location>
</feature>
<dbReference type="SUPFAM" id="SSF55874">
    <property type="entry name" value="ATPase domain of HSP90 chaperone/DNA topoisomerase II/histidine kinase"/>
    <property type="match status" value="1"/>
</dbReference>
<dbReference type="RefSeq" id="WP_148914308.1">
    <property type="nucleotide sequence ID" value="NZ_VSZS01000060.1"/>
</dbReference>
<keyword evidence="12" id="KW-0902">Two-component regulatory system</keyword>
<keyword evidence="5" id="KW-0597">Phosphoprotein</keyword>
<evidence type="ECO:0000256" key="11">
    <source>
        <dbReference type="ARBA" id="ARBA00022989"/>
    </source>
</evidence>
<keyword evidence="14" id="KW-0472">Membrane</keyword>
<dbReference type="PANTHER" id="PTHR43065">
    <property type="entry name" value="SENSOR HISTIDINE KINASE"/>
    <property type="match status" value="1"/>
</dbReference>
<dbReference type="InterPro" id="IPR017055">
    <property type="entry name" value="Sig_transdc_His_kinase_DctB"/>
</dbReference>
<reference evidence="16 17" key="2">
    <citation type="submission" date="2019-09" db="EMBL/GenBank/DDBJ databases">
        <title>Mesorhizobium sp. MaA-C15 isolated from Microcystis aeruginosa.</title>
        <authorList>
            <person name="Jeong S.E."/>
            <person name="Jin H.M."/>
            <person name="Jeon C.O."/>
        </authorList>
    </citation>
    <scope>NUCLEOTIDE SEQUENCE [LARGE SCALE GENOMIC DNA]</scope>
    <source>
        <strain evidence="16 17">MaA-C15</strain>
    </source>
</reference>
<sequence>MPKIRLGKGLAAAMALAVIAAVSLVVWLVALEAGKRRALAALDQELSVLARAVEGGIERFRYLPAIVARDRRILDALASPESGSVAAANAYLKAVRKDSHADELFVMALDGDTIAASNHDEPTSFMGQNYRFRPYFQDALATGTGRYYAVGATTGIPGYFLSSAIRDGERVIGVAIVKVDMGGMEQSWIDGRSILGVADADGVIFLTGHAPWKYRPLHALSDEALSDIAVTRKYDGVDLGTASPIFPGTTALPETARVEGEDARRLVRQVRIEPDGWRLLGFASLAPIHASALLMALLAALAGMLVAGAALYMLQRRQLISAKLHAHAELERRVDERTVELNREIEDRRRAEDELREAQASLIQAAKLAALGRMSAAIVHEVSQPLAAMENTLASTGLLASRGESEAVAGKVRAARDLVRRIQRTVKLLKSFARNEPARLEPVDADKAMAIALELAAPRAADDGTAMTLRPPVQPAMVMANATRLEQVILNLIVNALDAVRNMPDAKVELWTETEDDAVRLFVRDNGSGIPEHLRDRIAEPFFTTKVTGEGLGLGLSISRAILDEFGGRMDFETGTGGGCTFRIILPAIGQQSRREAAE</sequence>
<evidence type="ECO:0000313" key="17">
    <source>
        <dbReference type="Proteomes" id="UP000323258"/>
    </source>
</evidence>
<dbReference type="GO" id="GO:0005524">
    <property type="term" value="F:ATP binding"/>
    <property type="evidence" value="ECO:0007669"/>
    <property type="project" value="UniProtKB-KW"/>
</dbReference>
<evidence type="ECO:0000256" key="3">
    <source>
        <dbReference type="ARBA" id="ARBA00012438"/>
    </source>
</evidence>
<evidence type="ECO:0000256" key="12">
    <source>
        <dbReference type="ARBA" id="ARBA00023012"/>
    </source>
</evidence>
<dbReference type="OrthoDB" id="7568856at2"/>
<dbReference type="EC" id="2.7.13.3" evidence="3"/>
<comment type="caution">
    <text evidence="16">The sequence shown here is derived from an EMBL/GenBank/DDBJ whole genome shotgun (WGS) entry which is preliminary data.</text>
</comment>
<reference evidence="16 17" key="1">
    <citation type="submission" date="2019-08" db="EMBL/GenBank/DDBJ databases">
        <authorList>
            <person name="Seo Y.L."/>
        </authorList>
    </citation>
    <scope>NUCLEOTIDE SEQUENCE [LARGE SCALE GENOMIC DNA]</scope>
    <source>
        <strain evidence="16 17">MaA-C15</strain>
    </source>
</reference>
<keyword evidence="6" id="KW-0808">Transferase</keyword>
<dbReference type="Gene3D" id="1.10.287.130">
    <property type="match status" value="1"/>
</dbReference>
<evidence type="ECO:0000256" key="14">
    <source>
        <dbReference type="SAM" id="Phobius"/>
    </source>
</evidence>
<dbReference type="PIRSF" id="PIRSF036431">
    <property type="entry name" value="STHK_DctB"/>
    <property type="match status" value="1"/>
</dbReference>
<keyword evidence="13" id="KW-0175">Coiled coil</keyword>
<comment type="catalytic activity">
    <reaction evidence="1">
        <text>ATP + protein L-histidine = ADP + protein N-phospho-L-histidine.</text>
        <dbReference type="EC" id="2.7.13.3"/>
    </reaction>
</comment>
<dbReference type="InterPro" id="IPR029151">
    <property type="entry name" value="Sensor-like_sf"/>
</dbReference>
<keyword evidence="11 14" id="KW-1133">Transmembrane helix</keyword>
<evidence type="ECO:0000256" key="7">
    <source>
        <dbReference type="ARBA" id="ARBA00022692"/>
    </source>
</evidence>
<evidence type="ECO:0000259" key="15">
    <source>
        <dbReference type="PROSITE" id="PS50109"/>
    </source>
</evidence>
<dbReference type="Gene3D" id="6.10.250.3020">
    <property type="match status" value="1"/>
</dbReference>
<dbReference type="PRINTS" id="PR00344">
    <property type="entry name" value="BCTRLSENSOR"/>
</dbReference>
<dbReference type="SUPFAM" id="SSF103190">
    <property type="entry name" value="Sensory domain-like"/>
    <property type="match status" value="1"/>
</dbReference>
<dbReference type="InterPro" id="IPR005467">
    <property type="entry name" value="His_kinase_dom"/>
</dbReference>